<feature type="signal peptide" evidence="7">
    <location>
        <begin position="1"/>
        <end position="21"/>
    </location>
</feature>
<dbReference type="Pfam" id="PF10035">
    <property type="entry name" value="DUF2179"/>
    <property type="match status" value="1"/>
</dbReference>
<comment type="subcellular location">
    <subcellularLocation>
        <location evidence="1">Cell membrane</location>
        <topology evidence="1">Multi-pass membrane protein</topology>
    </subcellularLocation>
</comment>
<reference evidence="9" key="1">
    <citation type="submission" date="2020-10" db="EMBL/GenBank/DDBJ databases">
        <authorList>
            <person name="Gilroy R."/>
        </authorList>
    </citation>
    <scope>NUCLEOTIDE SEQUENCE</scope>
    <source>
        <strain evidence="9">CHK190-19873</strain>
    </source>
</reference>
<dbReference type="PANTHER" id="PTHR33545:SF5">
    <property type="entry name" value="UPF0750 MEMBRANE PROTEIN YITT"/>
    <property type="match status" value="1"/>
</dbReference>
<proteinExistence type="predicted"/>
<dbReference type="PIRSF" id="PIRSF006483">
    <property type="entry name" value="Membrane_protein_YitT"/>
    <property type="match status" value="1"/>
</dbReference>
<evidence type="ECO:0000259" key="8">
    <source>
        <dbReference type="Pfam" id="PF10035"/>
    </source>
</evidence>
<dbReference type="PANTHER" id="PTHR33545">
    <property type="entry name" value="UPF0750 MEMBRANE PROTEIN YITT-RELATED"/>
    <property type="match status" value="1"/>
</dbReference>
<feature type="transmembrane region" description="Helical" evidence="6">
    <location>
        <begin position="112"/>
        <end position="132"/>
    </location>
</feature>
<gene>
    <name evidence="9" type="ORF">IAB44_15390</name>
</gene>
<evidence type="ECO:0000313" key="9">
    <source>
        <dbReference type="EMBL" id="HIS32908.1"/>
    </source>
</evidence>
<reference evidence="9" key="2">
    <citation type="journal article" date="2021" name="PeerJ">
        <title>Extensive microbial diversity within the chicken gut microbiome revealed by metagenomics and culture.</title>
        <authorList>
            <person name="Gilroy R."/>
            <person name="Ravi A."/>
            <person name="Getino M."/>
            <person name="Pursley I."/>
            <person name="Horton D.L."/>
            <person name="Alikhan N.F."/>
            <person name="Baker D."/>
            <person name="Gharbi K."/>
            <person name="Hall N."/>
            <person name="Watson M."/>
            <person name="Adriaenssens E.M."/>
            <person name="Foster-Nyarko E."/>
            <person name="Jarju S."/>
            <person name="Secka A."/>
            <person name="Antonio M."/>
            <person name="Oren A."/>
            <person name="Chaudhuri R.R."/>
            <person name="La Ragione R."/>
            <person name="Hildebrand F."/>
            <person name="Pallen M.J."/>
        </authorList>
    </citation>
    <scope>NUCLEOTIDE SEQUENCE</scope>
    <source>
        <strain evidence="9">CHK190-19873</strain>
    </source>
</reference>
<keyword evidence="7" id="KW-0732">Signal</keyword>
<feature type="transmembrane region" description="Helical" evidence="6">
    <location>
        <begin position="153"/>
        <end position="175"/>
    </location>
</feature>
<evidence type="ECO:0000256" key="5">
    <source>
        <dbReference type="ARBA" id="ARBA00023136"/>
    </source>
</evidence>
<feature type="transmembrane region" description="Helical" evidence="6">
    <location>
        <begin position="60"/>
        <end position="80"/>
    </location>
</feature>
<comment type="caution">
    <text evidence="9">The sequence shown here is derived from an EMBL/GenBank/DDBJ whole genome shotgun (WGS) entry which is preliminary data.</text>
</comment>
<dbReference type="InterPro" id="IPR019264">
    <property type="entry name" value="DUF2179"/>
</dbReference>
<evidence type="ECO:0000256" key="7">
    <source>
        <dbReference type="SAM" id="SignalP"/>
    </source>
</evidence>
<feature type="chain" id="PRO_5039568131" evidence="7">
    <location>
        <begin position="22"/>
        <end position="289"/>
    </location>
</feature>
<dbReference type="Proteomes" id="UP000823935">
    <property type="component" value="Unassembled WGS sequence"/>
</dbReference>
<dbReference type="AlphaFoldDB" id="A0A9D1EW04"/>
<dbReference type="InterPro" id="IPR015867">
    <property type="entry name" value="N-reg_PII/ATP_PRibTrfase_C"/>
</dbReference>
<keyword evidence="4 6" id="KW-1133">Transmembrane helix</keyword>
<organism evidence="9 10">
    <name type="scientific">Candidatus Limivivens intestinipullorum</name>
    <dbReference type="NCBI Taxonomy" id="2840858"/>
    <lineage>
        <taxon>Bacteria</taxon>
        <taxon>Bacillati</taxon>
        <taxon>Bacillota</taxon>
        <taxon>Clostridia</taxon>
        <taxon>Lachnospirales</taxon>
        <taxon>Lachnospiraceae</taxon>
        <taxon>Lachnospiraceae incertae sedis</taxon>
        <taxon>Candidatus Limivivens</taxon>
    </lineage>
</organism>
<evidence type="ECO:0000256" key="3">
    <source>
        <dbReference type="ARBA" id="ARBA00022692"/>
    </source>
</evidence>
<evidence type="ECO:0000256" key="1">
    <source>
        <dbReference type="ARBA" id="ARBA00004651"/>
    </source>
</evidence>
<feature type="transmembrane region" description="Helical" evidence="6">
    <location>
        <begin position="181"/>
        <end position="201"/>
    </location>
</feature>
<evidence type="ECO:0000256" key="4">
    <source>
        <dbReference type="ARBA" id="ARBA00022989"/>
    </source>
</evidence>
<evidence type="ECO:0000313" key="10">
    <source>
        <dbReference type="Proteomes" id="UP000823935"/>
    </source>
</evidence>
<dbReference type="Pfam" id="PF02588">
    <property type="entry name" value="YitT_membrane"/>
    <property type="match status" value="1"/>
</dbReference>
<sequence length="289" mass="31130">MKKYAFLLSLKSLAVNVAADAAGGLLIGAATYNFAAAADLPLAGVNGIALIFYQLWEFPIGRMAMLMNIPIALVCFRILGRDFFLRSLRTILITSLIMDYVAPLLPLYTGDRLLACLSTGVLSGLGLAIIYMRDSSTGGTDFILLSLKAKHPHMSLGKLTLLLDCSVIFFSVLLVSRNIDGLIYGLISTYLASTVMDKVLYGLHAGKLTMIVTKDPPGAAREISRITGRGATFLKGVGSYSGQPRDVLLCACNNKEMYQIRRAVLALDPAAFLIILDSNEVVGEGFLPK</sequence>
<evidence type="ECO:0000256" key="6">
    <source>
        <dbReference type="SAM" id="Phobius"/>
    </source>
</evidence>
<dbReference type="CDD" id="cd16380">
    <property type="entry name" value="YitT_C"/>
    <property type="match status" value="1"/>
</dbReference>
<keyword evidence="2" id="KW-1003">Cell membrane</keyword>
<dbReference type="GO" id="GO:0005886">
    <property type="term" value="C:plasma membrane"/>
    <property type="evidence" value="ECO:0007669"/>
    <property type="project" value="UniProtKB-SubCell"/>
</dbReference>
<evidence type="ECO:0000256" key="2">
    <source>
        <dbReference type="ARBA" id="ARBA00022475"/>
    </source>
</evidence>
<feature type="domain" description="DUF2179" evidence="8">
    <location>
        <begin position="229"/>
        <end position="283"/>
    </location>
</feature>
<protein>
    <submittedName>
        <fullName evidence="9">YitT family protein</fullName>
    </submittedName>
</protein>
<keyword evidence="3 6" id="KW-0812">Transmembrane</keyword>
<dbReference type="Gene3D" id="3.30.70.120">
    <property type="match status" value="1"/>
</dbReference>
<keyword evidence="5 6" id="KW-0472">Membrane</keyword>
<dbReference type="InterPro" id="IPR003740">
    <property type="entry name" value="YitT"/>
</dbReference>
<accession>A0A9D1EW04</accession>
<name>A0A9D1EW04_9FIRM</name>
<dbReference type="InterPro" id="IPR051461">
    <property type="entry name" value="UPF0750_membrane"/>
</dbReference>
<dbReference type="EMBL" id="DVIQ01000105">
    <property type="protein sequence ID" value="HIS32908.1"/>
    <property type="molecule type" value="Genomic_DNA"/>
</dbReference>